<comment type="similarity">
    <text evidence="6">Belongs to the PP2C family.</text>
</comment>
<keyword evidence="5" id="KW-0472">Membrane</keyword>
<dbReference type="GO" id="GO:0004722">
    <property type="term" value="F:protein serine/threonine phosphatase activity"/>
    <property type="evidence" value="ECO:0007669"/>
    <property type="project" value="InterPro"/>
</dbReference>
<evidence type="ECO:0000256" key="4">
    <source>
        <dbReference type="ARBA" id="ARBA00022912"/>
    </source>
</evidence>
<dbReference type="PANTHER" id="PTHR47992">
    <property type="entry name" value="PROTEIN PHOSPHATASE"/>
    <property type="match status" value="1"/>
</dbReference>
<dbReference type="PROSITE" id="PS01032">
    <property type="entry name" value="PPM_1"/>
    <property type="match status" value="1"/>
</dbReference>
<feature type="domain" description="PPM-type phosphatase" evidence="7">
    <location>
        <begin position="11"/>
        <end position="313"/>
    </location>
</feature>
<name>A0A0V0R2V1_PSEPJ</name>
<dbReference type="InterPro" id="IPR000222">
    <property type="entry name" value="PP2C_BS"/>
</dbReference>
<dbReference type="Proteomes" id="UP000054937">
    <property type="component" value="Unassembled WGS sequence"/>
</dbReference>
<protein>
    <submittedName>
        <fullName evidence="8">Protein phosphatase 2C (PP2C)-like domain</fullName>
    </submittedName>
</protein>
<evidence type="ECO:0000256" key="3">
    <source>
        <dbReference type="ARBA" id="ARBA00022801"/>
    </source>
</evidence>
<dbReference type="InterPro" id="IPR015655">
    <property type="entry name" value="PP2C"/>
</dbReference>
<evidence type="ECO:0000256" key="6">
    <source>
        <dbReference type="RuleBase" id="RU003465"/>
    </source>
</evidence>
<evidence type="ECO:0000313" key="9">
    <source>
        <dbReference type="Proteomes" id="UP000054937"/>
    </source>
</evidence>
<evidence type="ECO:0000256" key="5">
    <source>
        <dbReference type="ARBA" id="ARBA00023136"/>
    </source>
</evidence>
<reference evidence="8 9" key="1">
    <citation type="journal article" date="2015" name="Sci. Rep.">
        <title>Genome of the facultative scuticociliatosis pathogen Pseudocohnilembus persalinus provides insight into its virulence through horizontal gene transfer.</title>
        <authorList>
            <person name="Xiong J."/>
            <person name="Wang G."/>
            <person name="Cheng J."/>
            <person name="Tian M."/>
            <person name="Pan X."/>
            <person name="Warren A."/>
            <person name="Jiang C."/>
            <person name="Yuan D."/>
            <person name="Miao W."/>
        </authorList>
    </citation>
    <scope>NUCLEOTIDE SEQUENCE [LARGE SCALE GENOMIC DNA]</scope>
    <source>
        <strain evidence="8">36N120E</strain>
    </source>
</reference>
<evidence type="ECO:0000313" key="8">
    <source>
        <dbReference type="EMBL" id="KRX08733.1"/>
    </source>
</evidence>
<dbReference type="Pfam" id="PF00481">
    <property type="entry name" value="PP2C"/>
    <property type="match status" value="1"/>
</dbReference>
<dbReference type="InterPro" id="IPR036457">
    <property type="entry name" value="PPM-type-like_dom_sf"/>
</dbReference>
<dbReference type="OrthoDB" id="10264738at2759"/>
<sequence length="340" mass="38669">MEENKMQLEIKFAVKSRAGQHSQSIRKINQDSYIAVTKFMGDQQGFLFGIFDGHGQNGSLVSSFVKKVIHKNISQQIINTYGQQVKWNSANFQPSQLLVDSFINVHEDLKKTCTDIKFSGTTAVVIMIKNTQLWCANCGDSRAVMYSYQNGYKSKLNQQNNKPIITQLSEDHKPSLQREKIRIQQSGGQILKSKNRNGQEIGIERVYKLNSETPGLAMTRSIGDLDGKEAGVIPDCEVQKFSINQNSQFIVIGSDGIWEFLSNQEVYDIVNPLYQQNINPKQVSEILVENAVQSWKKHDYQNIDDITCIIIYLNLKQTQKIQNTSFSIDSDESPRLQQFD</sequence>
<keyword evidence="4 6" id="KW-0904">Protein phosphatase</keyword>
<dbReference type="SMART" id="SM00332">
    <property type="entry name" value="PP2Cc"/>
    <property type="match status" value="1"/>
</dbReference>
<dbReference type="OMA" id="IWEEFGC"/>
<dbReference type="GO" id="GO:0046872">
    <property type="term" value="F:metal ion binding"/>
    <property type="evidence" value="ECO:0007669"/>
    <property type="project" value="UniProtKB-KW"/>
</dbReference>
<keyword evidence="3 6" id="KW-0378">Hydrolase</keyword>
<accession>A0A0V0R2V1</accession>
<keyword evidence="9" id="KW-1185">Reference proteome</keyword>
<keyword evidence="2" id="KW-0479">Metal-binding</keyword>
<dbReference type="EMBL" id="LDAU01000058">
    <property type="protein sequence ID" value="KRX08733.1"/>
    <property type="molecule type" value="Genomic_DNA"/>
</dbReference>
<dbReference type="InParanoid" id="A0A0V0R2V1"/>
<evidence type="ECO:0000256" key="1">
    <source>
        <dbReference type="ARBA" id="ARBA00004170"/>
    </source>
</evidence>
<dbReference type="GO" id="GO:0016020">
    <property type="term" value="C:membrane"/>
    <property type="evidence" value="ECO:0007669"/>
    <property type="project" value="UniProtKB-SubCell"/>
</dbReference>
<dbReference type="PROSITE" id="PS51746">
    <property type="entry name" value="PPM_2"/>
    <property type="match status" value="1"/>
</dbReference>
<comment type="caution">
    <text evidence="8">The sequence shown here is derived from an EMBL/GenBank/DDBJ whole genome shotgun (WGS) entry which is preliminary data.</text>
</comment>
<gene>
    <name evidence="8" type="ORF">PPERSA_08044</name>
</gene>
<dbReference type="CDD" id="cd00143">
    <property type="entry name" value="PP2Cc"/>
    <property type="match status" value="1"/>
</dbReference>
<comment type="subcellular location">
    <subcellularLocation>
        <location evidence="1">Membrane</location>
        <topology evidence="1">Peripheral membrane protein</topology>
    </subcellularLocation>
</comment>
<evidence type="ECO:0000256" key="2">
    <source>
        <dbReference type="ARBA" id="ARBA00022723"/>
    </source>
</evidence>
<dbReference type="Gene3D" id="3.60.40.10">
    <property type="entry name" value="PPM-type phosphatase domain"/>
    <property type="match status" value="1"/>
</dbReference>
<dbReference type="SUPFAM" id="SSF81606">
    <property type="entry name" value="PP2C-like"/>
    <property type="match status" value="1"/>
</dbReference>
<dbReference type="AlphaFoldDB" id="A0A0V0R2V1"/>
<dbReference type="InterPro" id="IPR001932">
    <property type="entry name" value="PPM-type_phosphatase-like_dom"/>
</dbReference>
<evidence type="ECO:0000259" key="7">
    <source>
        <dbReference type="PROSITE" id="PS51746"/>
    </source>
</evidence>
<proteinExistence type="inferred from homology"/>
<organism evidence="8 9">
    <name type="scientific">Pseudocohnilembus persalinus</name>
    <name type="common">Ciliate</name>
    <dbReference type="NCBI Taxonomy" id="266149"/>
    <lineage>
        <taxon>Eukaryota</taxon>
        <taxon>Sar</taxon>
        <taxon>Alveolata</taxon>
        <taxon>Ciliophora</taxon>
        <taxon>Intramacronucleata</taxon>
        <taxon>Oligohymenophorea</taxon>
        <taxon>Scuticociliatia</taxon>
        <taxon>Philasterida</taxon>
        <taxon>Pseudocohnilembidae</taxon>
        <taxon>Pseudocohnilembus</taxon>
    </lineage>
</organism>